<dbReference type="EMBL" id="CP051635">
    <property type="protein sequence ID" value="UTD00548.1"/>
    <property type="molecule type" value="Genomic_DNA"/>
</dbReference>
<name>A0A9Q9BN30_TREDN</name>
<sequence length="313" mass="34674">MQNELKDLRELKKKFKKAVLSRKHTIDELRLAYDDILYSPYVPNNVDLSEIKLRGVDTDVLKPEMAVSGRVILYAHGGSFISGTKKTYRSFCAGLAHEASADLYLPEYKTAPEHPFPAALEDVYKVYARLIESHKVESANLILAGDGAGGGLILSLIHYLKNKRLPLPALLILFSPWADLSCSSEGLSVNRKKDFVFSQEALLGAAQLYTEEKNLTNELVSPIFGNFENFPPVFIQCGSNEILLDDSIRLCEKIEKAGGRAVLDKVENMPHLFQAVPDYFANAHIAVEAVGKKITGFFDKGSVIENKADLIGE</sequence>
<dbReference type="InterPro" id="IPR013094">
    <property type="entry name" value="AB_hydrolase_3"/>
</dbReference>
<keyword evidence="1 3" id="KW-0378">Hydrolase</keyword>
<gene>
    <name evidence="3" type="ORF">E4N86_07485</name>
</gene>
<feature type="domain" description="Alpha/beta hydrolase fold-3" evidence="2">
    <location>
        <begin position="72"/>
        <end position="274"/>
    </location>
</feature>
<dbReference type="PANTHER" id="PTHR48081">
    <property type="entry name" value="AB HYDROLASE SUPERFAMILY PROTEIN C4A8.06C"/>
    <property type="match status" value="1"/>
</dbReference>
<reference evidence="3" key="1">
    <citation type="submission" date="2020-04" db="EMBL/GenBank/DDBJ databases">
        <title>Comparative genomics of oral phylogroup-2 Treponema strains.</title>
        <authorList>
            <person name="Zeng H."/>
            <person name="Chan Y.K."/>
            <person name="Watt R.M."/>
        </authorList>
    </citation>
    <scope>NUCLEOTIDE SEQUENCE</scope>
    <source>
        <strain evidence="3">OMZ 905</strain>
    </source>
</reference>
<evidence type="ECO:0000313" key="3">
    <source>
        <dbReference type="EMBL" id="UTD00548.1"/>
    </source>
</evidence>
<dbReference type="InterPro" id="IPR029058">
    <property type="entry name" value="AB_hydrolase_fold"/>
</dbReference>
<dbReference type="Pfam" id="PF07859">
    <property type="entry name" value="Abhydrolase_3"/>
    <property type="match status" value="1"/>
</dbReference>
<dbReference type="PANTHER" id="PTHR48081:SF8">
    <property type="entry name" value="ALPHA_BETA HYDROLASE FOLD-3 DOMAIN-CONTAINING PROTEIN-RELATED"/>
    <property type="match status" value="1"/>
</dbReference>
<evidence type="ECO:0000259" key="2">
    <source>
        <dbReference type="Pfam" id="PF07859"/>
    </source>
</evidence>
<protein>
    <submittedName>
        <fullName evidence="3">Alpha/beta hydrolase</fullName>
    </submittedName>
</protein>
<accession>A0A9Q9BN30</accession>
<dbReference type="SUPFAM" id="SSF53474">
    <property type="entry name" value="alpha/beta-Hydrolases"/>
    <property type="match status" value="1"/>
</dbReference>
<proteinExistence type="predicted"/>
<dbReference type="GO" id="GO:0016787">
    <property type="term" value="F:hydrolase activity"/>
    <property type="evidence" value="ECO:0007669"/>
    <property type="project" value="UniProtKB-KW"/>
</dbReference>
<dbReference type="Gene3D" id="3.40.50.1820">
    <property type="entry name" value="alpha/beta hydrolase"/>
    <property type="match status" value="1"/>
</dbReference>
<dbReference type="InterPro" id="IPR050300">
    <property type="entry name" value="GDXG_lipolytic_enzyme"/>
</dbReference>
<dbReference type="RefSeq" id="WP_253718081.1">
    <property type="nucleotide sequence ID" value="NZ_CP051522.1"/>
</dbReference>
<dbReference type="AlphaFoldDB" id="A0A9Q9BN30"/>
<evidence type="ECO:0000313" key="4">
    <source>
        <dbReference type="Proteomes" id="UP001056981"/>
    </source>
</evidence>
<evidence type="ECO:0000256" key="1">
    <source>
        <dbReference type="ARBA" id="ARBA00022801"/>
    </source>
</evidence>
<organism evidence="3 4">
    <name type="scientific">Treponema denticola</name>
    <dbReference type="NCBI Taxonomy" id="158"/>
    <lineage>
        <taxon>Bacteria</taxon>
        <taxon>Pseudomonadati</taxon>
        <taxon>Spirochaetota</taxon>
        <taxon>Spirochaetia</taxon>
        <taxon>Spirochaetales</taxon>
        <taxon>Treponemataceae</taxon>
        <taxon>Treponema</taxon>
    </lineage>
</organism>
<dbReference type="Proteomes" id="UP001056981">
    <property type="component" value="Chromosome"/>
</dbReference>